<dbReference type="NCBIfam" id="NF041120">
    <property type="entry name" value="RqcH_arch"/>
    <property type="match status" value="1"/>
</dbReference>
<dbReference type="Gene3D" id="2.30.310.10">
    <property type="entry name" value="ibrinogen binding protein from staphylococcus aureus domain"/>
    <property type="match status" value="1"/>
</dbReference>
<organism evidence="3 4">
    <name type="scientific">Methanoculleus marisnigri</name>
    <dbReference type="NCBI Taxonomy" id="2198"/>
    <lineage>
        <taxon>Archaea</taxon>
        <taxon>Methanobacteriati</taxon>
        <taxon>Methanobacteriota</taxon>
        <taxon>Stenosarchaea group</taxon>
        <taxon>Methanomicrobia</taxon>
        <taxon>Methanomicrobiales</taxon>
        <taxon>Methanomicrobiaceae</taxon>
        <taxon>Methanoculleus</taxon>
    </lineage>
</organism>
<name>A0A101IVB8_9EURY</name>
<dbReference type="GO" id="GO:0043023">
    <property type="term" value="F:ribosomal large subunit binding"/>
    <property type="evidence" value="ECO:0007669"/>
    <property type="project" value="TreeGrafter"/>
</dbReference>
<dbReference type="GO" id="GO:0000049">
    <property type="term" value="F:tRNA binding"/>
    <property type="evidence" value="ECO:0007669"/>
    <property type="project" value="TreeGrafter"/>
</dbReference>
<evidence type="ECO:0000259" key="2">
    <source>
        <dbReference type="Pfam" id="PF05670"/>
    </source>
</evidence>
<evidence type="ECO:0000313" key="3">
    <source>
        <dbReference type="EMBL" id="KUL01776.1"/>
    </source>
</evidence>
<proteinExistence type="predicted"/>
<gene>
    <name evidence="3" type="ORF">XE10_0909</name>
</gene>
<dbReference type="GO" id="GO:1990112">
    <property type="term" value="C:RQC complex"/>
    <property type="evidence" value="ECO:0007669"/>
    <property type="project" value="TreeGrafter"/>
</dbReference>
<dbReference type="EMBL" id="LGHE01000087">
    <property type="protein sequence ID" value="KUL01776.1"/>
    <property type="molecule type" value="Genomic_DNA"/>
</dbReference>
<dbReference type="AlphaFoldDB" id="A0A101IVB8"/>
<dbReference type="GO" id="GO:0072344">
    <property type="term" value="P:rescue of stalled ribosome"/>
    <property type="evidence" value="ECO:0007669"/>
    <property type="project" value="TreeGrafter"/>
</dbReference>
<dbReference type="PANTHER" id="PTHR15239:SF6">
    <property type="entry name" value="RIBOSOME QUALITY CONTROL COMPLEX SUBUNIT NEMF"/>
    <property type="match status" value="1"/>
</dbReference>
<dbReference type="Pfam" id="PF05670">
    <property type="entry name" value="NFACT-R_1"/>
    <property type="match status" value="1"/>
</dbReference>
<reference evidence="4" key="1">
    <citation type="journal article" date="2015" name="MBio">
        <title>Genome-Resolved Metagenomic Analysis Reveals Roles for Candidate Phyla and Other Microbial Community Members in Biogeochemical Transformations in Oil Reservoirs.</title>
        <authorList>
            <person name="Hu P."/>
            <person name="Tom L."/>
            <person name="Singh A."/>
            <person name="Thomas B.C."/>
            <person name="Baker B.J."/>
            <person name="Piceno Y.M."/>
            <person name="Andersen G.L."/>
            <person name="Banfield J.F."/>
        </authorList>
    </citation>
    <scope>NUCLEOTIDE SEQUENCE [LARGE SCALE GENOMIC DNA]</scope>
</reference>
<feature type="coiled-coil region" evidence="1">
    <location>
        <begin position="307"/>
        <end position="334"/>
    </location>
</feature>
<accession>A0A101IVB8</accession>
<dbReference type="InterPro" id="IPR008532">
    <property type="entry name" value="NFACT_RNA-bd"/>
</dbReference>
<feature type="domain" description="NFACT RNA-binding" evidence="2">
    <location>
        <begin position="450"/>
        <end position="554"/>
    </location>
</feature>
<dbReference type="InterPro" id="IPR051608">
    <property type="entry name" value="RQC_Subunit_NEMF"/>
</dbReference>
<comment type="caution">
    <text evidence="3">The sequence shown here is derived from an EMBL/GenBank/DDBJ whole genome shotgun (WGS) entry which is preliminary data.</text>
</comment>
<dbReference type="PATRIC" id="fig|2198.3.peg.763"/>
<evidence type="ECO:0000256" key="1">
    <source>
        <dbReference type="SAM" id="Coils"/>
    </source>
</evidence>
<evidence type="ECO:0000313" key="4">
    <source>
        <dbReference type="Proteomes" id="UP000054598"/>
    </source>
</evidence>
<keyword evidence="1" id="KW-0175">Coiled coil</keyword>
<dbReference type="PANTHER" id="PTHR15239">
    <property type="entry name" value="NUCLEAR EXPORT MEDIATOR FACTOR NEMF"/>
    <property type="match status" value="1"/>
</dbReference>
<dbReference type="Pfam" id="PF05833">
    <property type="entry name" value="NFACT_N"/>
    <property type="match status" value="1"/>
</dbReference>
<sequence>MPAVPFFRYRAECILESMATLQGMSGVDLRALVAEAADRLPLWIGKIYQFDAKTLGIRLNGEDRAKYLLLVEMGRRAHFTAEFPTPPKNPPNYAMLLRKHLDGGKVLSIRQLGLERTMSIDIGKRDTTYHLIFELFDEGNTILCNEEYTIIKPLWHHRFKTREVIPGVVYPFEGTDCSALPPVEFQKMLAESGRDIVRTLAVGCMLGGAYAEEVCRMAGVDKGAAATEVDAEAIRAAFERLMADVGRRREPVTTPSGCWPVVLAGEEVRERFATFSEALDAFYPKVTGQKEETAAEKPRLSQAEVIRRRQAEAIKGFEKKIERYERVVEVLYENYTPVAGILTTLDEASKSRSWQEIEQILKSNGENPTAKMVRAVHPAEAAVELGLEEERVKVYVHETMEQNLGRYYDLIKKFKKKKTGALAAMERMVPEKPRHKQNLALLKKRWYHRFRWFTTTDGTLVIGGRDASQNEELVKKYMEGGDLFVHADVHGGSVVIVKGATEHLDEAVQFAASYSNAWKAGHFTADVYAARPDQVSKTPESGEYVARGAFIVRGERQYFKNVPLGVAIGLAMAPEVAVIGGPPGAVTGRAKVWLELRPGQFEPNDTAKKVVRGLRDKLSEDEWKGLKNALNTETVAAFVPPGGSDIVEP</sequence>
<protein>
    <recommendedName>
        <fullName evidence="2">NFACT RNA-binding domain-containing protein</fullName>
    </recommendedName>
</protein>
<dbReference type="Proteomes" id="UP000054598">
    <property type="component" value="Unassembled WGS sequence"/>
</dbReference>